<dbReference type="Gene3D" id="3.30.70.1170">
    <property type="entry name" value="Sun protein, domain 3"/>
    <property type="match status" value="1"/>
</dbReference>
<feature type="region of interest" description="Disordered" evidence="6">
    <location>
        <begin position="331"/>
        <end position="385"/>
    </location>
</feature>
<evidence type="ECO:0000313" key="9">
    <source>
        <dbReference type="Proteomes" id="UP001174936"/>
    </source>
</evidence>
<dbReference type="InterPro" id="IPR023267">
    <property type="entry name" value="RCMT"/>
</dbReference>
<feature type="binding site" evidence="5">
    <location>
        <begin position="244"/>
        <end position="250"/>
    </location>
    <ligand>
        <name>S-adenosyl-L-methionine</name>
        <dbReference type="ChEBI" id="CHEBI:59789"/>
    </ligand>
</feature>
<sequence length="617" mass="66470">MSLYHEAAGLLLSAPTATHGGSLRSRIFRDKELKSPPAQVYALVLETCKWSGVLKEVVGGAGLLKAERKLTPALALLLTHDLLVSKSGVALPASHGLRAAVERHKGRLASELSRARLRRKCSSLEALRAVVEAEALTAGGRKPHPRWVRVNMLKSTVDDQLEGTFKGYEVVAGVEEVMAAVGTGRKVLCLDGNVANLLALPPGTDVTRSEAYRKGEVILQDKASCFPACLLDPRPGEGDVVDACAAPGNKTTHLAGILEGRGREEGERIFAFEKDKNRAKTLEKMVKIAGSDGFTVVHPGQDFLKVDPNSEKYAKVGALLLDPSCSGSGIVGRDDMPELHLPEGPSAPGAAAGKKEDKKDRKRKRDDKDGSGEKPPAVLVDDDGETTVLSSEKDLKARIEALAAFQLTLLLHAFAFPAAKKITYSTCSVYAGENEHVVLKALASEIARQRGWKVLKRESQTRGMREWPVRGDPDACDGDTEVAEACIRTYRDDGRGVMGFFVAGFVREVEAEEDDDGGPFVRDADGRIIRDEMGIPTLKSTGKKAIDLDALESSDDDDKGVEIYVGPPAEGGDDDDGPYLRDAEGRIVRDAMGMPTLKTSRNDTHAANDDEWDGFDD</sequence>
<feature type="compositionally biased region" description="Low complexity" evidence="6">
    <location>
        <begin position="342"/>
        <end position="352"/>
    </location>
</feature>
<dbReference type="InterPro" id="IPR001678">
    <property type="entry name" value="MeTrfase_RsmB-F_NOP2_dom"/>
</dbReference>
<dbReference type="Gene3D" id="3.40.50.150">
    <property type="entry name" value="Vaccinia Virus protein VP39"/>
    <property type="match status" value="1"/>
</dbReference>
<dbReference type="Pfam" id="PF01189">
    <property type="entry name" value="Methyltr_RsmB-F"/>
    <property type="match status" value="1"/>
</dbReference>
<proteinExistence type="inferred from homology"/>
<dbReference type="SUPFAM" id="SSF53335">
    <property type="entry name" value="S-adenosyl-L-methionine-dependent methyltransferases"/>
    <property type="match status" value="1"/>
</dbReference>
<feature type="region of interest" description="Disordered" evidence="6">
    <location>
        <begin position="553"/>
        <end position="617"/>
    </location>
</feature>
<dbReference type="InterPro" id="IPR049560">
    <property type="entry name" value="MeTrfase_RsmB-F_NOP2_cat"/>
</dbReference>
<feature type="compositionally biased region" description="Basic and acidic residues" evidence="6">
    <location>
        <begin position="578"/>
        <end position="589"/>
    </location>
</feature>
<evidence type="ECO:0000256" key="3">
    <source>
        <dbReference type="ARBA" id="ARBA00022691"/>
    </source>
</evidence>
<feature type="binding site" evidence="5">
    <location>
        <position position="322"/>
    </location>
    <ligand>
        <name>S-adenosyl-L-methionine</name>
        <dbReference type="ChEBI" id="CHEBI:59789"/>
    </ligand>
</feature>
<dbReference type="Pfam" id="PF21148">
    <property type="entry name" value="NSUN5_fdxn-like"/>
    <property type="match status" value="1"/>
</dbReference>
<dbReference type="InterPro" id="IPR048889">
    <property type="entry name" value="NSUN5_RCM1_N"/>
</dbReference>
<dbReference type="GO" id="GO:0003723">
    <property type="term" value="F:RNA binding"/>
    <property type="evidence" value="ECO:0007669"/>
    <property type="project" value="UniProtKB-UniRule"/>
</dbReference>
<feature type="binding site" evidence="5">
    <location>
        <position position="302"/>
    </location>
    <ligand>
        <name>S-adenosyl-L-methionine</name>
        <dbReference type="ChEBI" id="CHEBI:59789"/>
    </ligand>
</feature>
<feature type="domain" description="SAM-dependent MTase RsmB/NOP-type" evidence="7">
    <location>
        <begin position="136"/>
        <end position="508"/>
    </location>
</feature>
<evidence type="ECO:0000256" key="2">
    <source>
        <dbReference type="ARBA" id="ARBA00022679"/>
    </source>
</evidence>
<comment type="similarity">
    <text evidence="5">Belongs to the class I-like SAM-binding methyltransferase superfamily. RsmB/NOP family.</text>
</comment>
<keyword evidence="4 5" id="KW-0694">RNA-binding</keyword>
<keyword evidence="2 5" id="KW-0808">Transferase</keyword>
<accession>A0AA40CQ31</accession>
<dbReference type="Proteomes" id="UP001174936">
    <property type="component" value="Unassembled WGS sequence"/>
</dbReference>
<dbReference type="PROSITE" id="PS51686">
    <property type="entry name" value="SAM_MT_RSMB_NOP"/>
    <property type="match status" value="1"/>
</dbReference>
<reference evidence="8" key="1">
    <citation type="submission" date="2023-06" db="EMBL/GenBank/DDBJ databases">
        <title>Genome-scale phylogeny and comparative genomics of the fungal order Sordariales.</title>
        <authorList>
            <consortium name="Lawrence Berkeley National Laboratory"/>
            <person name="Hensen N."/>
            <person name="Bonometti L."/>
            <person name="Westerberg I."/>
            <person name="Brannstrom I.O."/>
            <person name="Guillou S."/>
            <person name="Cros-Aarteil S."/>
            <person name="Calhoun S."/>
            <person name="Haridas S."/>
            <person name="Kuo A."/>
            <person name="Mondo S."/>
            <person name="Pangilinan J."/>
            <person name="Riley R."/>
            <person name="Labutti K."/>
            <person name="Andreopoulos B."/>
            <person name="Lipzen A."/>
            <person name="Chen C."/>
            <person name="Yanf M."/>
            <person name="Daum C."/>
            <person name="Ng V."/>
            <person name="Clum A."/>
            <person name="Steindorff A."/>
            <person name="Ohm R."/>
            <person name="Martin F."/>
            <person name="Silar P."/>
            <person name="Natvig D."/>
            <person name="Lalanne C."/>
            <person name="Gautier V."/>
            <person name="Ament-Velasquez S.L."/>
            <person name="Kruys A."/>
            <person name="Hutchinson M.I."/>
            <person name="Powell A.J."/>
            <person name="Barry K."/>
            <person name="Miller A.N."/>
            <person name="Grigoriev I.V."/>
            <person name="Debuchy R."/>
            <person name="Gladieux P."/>
            <person name="Thoren M.H."/>
            <person name="Johannesson H."/>
        </authorList>
    </citation>
    <scope>NUCLEOTIDE SEQUENCE</scope>
    <source>
        <strain evidence="8">SMH2532-1</strain>
    </source>
</reference>
<dbReference type="PANTHER" id="PTHR22807:SF4">
    <property type="entry name" value="28S RRNA (CYTOSINE-C(5))-METHYLTRANSFERASE"/>
    <property type="match status" value="1"/>
</dbReference>
<evidence type="ECO:0000259" key="7">
    <source>
        <dbReference type="PROSITE" id="PS51686"/>
    </source>
</evidence>
<feature type="compositionally biased region" description="Basic and acidic residues" evidence="6">
    <location>
        <begin position="332"/>
        <end position="341"/>
    </location>
</feature>
<dbReference type="InterPro" id="IPR029063">
    <property type="entry name" value="SAM-dependent_MTases_sf"/>
</dbReference>
<dbReference type="InterPro" id="IPR049561">
    <property type="entry name" value="NSUN5_7_fdxn-like"/>
</dbReference>
<dbReference type="Pfam" id="PF21153">
    <property type="entry name" value="NSUN5_N"/>
    <property type="match status" value="1"/>
</dbReference>
<evidence type="ECO:0000313" key="8">
    <source>
        <dbReference type="EMBL" id="KAK0646477.1"/>
    </source>
</evidence>
<dbReference type="PANTHER" id="PTHR22807">
    <property type="entry name" value="NOP2 YEAST -RELATED NOL1/NOP2/FMU SUN DOMAIN-CONTAINING"/>
    <property type="match status" value="1"/>
</dbReference>
<dbReference type="GO" id="GO:0005730">
    <property type="term" value="C:nucleolus"/>
    <property type="evidence" value="ECO:0007669"/>
    <property type="project" value="TreeGrafter"/>
</dbReference>
<dbReference type="FunFam" id="3.30.70.1170:FF:000006">
    <property type="entry name" value="NOL1/NOP2/Sun domain family protein"/>
    <property type="match status" value="1"/>
</dbReference>
<evidence type="ECO:0000256" key="6">
    <source>
        <dbReference type="SAM" id="MobiDB-lite"/>
    </source>
</evidence>
<protein>
    <submittedName>
        <fullName evidence="8">S-adenosyl-L-methionine-dependent methyltransferase</fullName>
    </submittedName>
</protein>
<dbReference type="AlphaFoldDB" id="A0AA40CQ31"/>
<keyword evidence="1 5" id="KW-0489">Methyltransferase</keyword>
<dbReference type="GO" id="GO:0070475">
    <property type="term" value="P:rRNA base methylation"/>
    <property type="evidence" value="ECO:0007669"/>
    <property type="project" value="TreeGrafter"/>
</dbReference>
<evidence type="ECO:0000256" key="1">
    <source>
        <dbReference type="ARBA" id="ARBA00022603"/>
    </source>
</evidence>
<keyword evidence="3 5" id="KW-0949">S-adenosyl-L-methionine</keyword>
<evidence type="ECO:0000256" key="5">
    <source>
        <dbReference type="PROSITE-ProRule" id="PRU01023"/>
    </source>
</evidence>
<feature type="active site" description="Nucleophile" evidence="5">
    <location>
        <position position="427"/>
    </location>
</feature>
<comment type="caution">
    <text evidence="8">The sequence shown here is derived from an EMBL/GenBank/DDBJ whole genome shotgun (WGS) entry which is preliminary data.</text>
</comment>
<dbReference type="GO" id="GO:0008173">
    <property type="term" value="F:RNA methyltransferase activity"/>
    <property type="evidence" value="ECO:0007669"/>
    <property type="project" value="InterPro"/>
</dbReference>
<organism evidence="8 9">
    <name type="scientific">Cercophora newfieldiana</name>
    <dbReference type="NCBI Taxonomy" id="92897"/>
    <lineage>
        <taxon>Eukaryota</taxon>
        <taxon>Fungi</taxon>
        <taxon>Dikarya</taxon>
        <taxon>Ascomycota</taxon>
        <taxon>Pezizomycotina</taxon>
        <taxon>Sordariomycetes</taxon>
        <taxon>Sordariomycetidae</taxon>
        <taxon>Sordariales</taxon>
        <taxon>Lasiosphaeriaceae</taxon>
        <taxon>Cercophora</taxon>
    </lineage>
</organism>
<dbReference type="EMBL" id="JAULSV010000004">
    <property type="protein sequence ID" value="KAK0646477.1"/>
    <property type="molecule type" value="Genomic_DNA"/>
</dbReference>
<feature type="binding site" evidence="5">
    <location>
        <position position="273"/>
    </location>
    <ligand>
        <name>S-adenosyl-L-methionine</name>
        <dbReference type="ChEBI" id="CHEBI:59789"/>
    </ligand>
</feature>
<keyword evidence="9" id="KW-1185">Reference proteome</keyword>
<gene>
    <name evidence="8" type="ORF">B0T16DRAFT_162735</name>
</gene>
<name>A0AA40CQ31_9PEZI</name>
<dbReference type="PRINTS" id="PR02008">
    <property type="entry name" value="RCMTFAMILY"/>
</dbReference>
<evidence type="ECO:0000256" key="4">
    <source>
        <dbReference type="ARBA" id="ARBA00022884"/>
    </source>
</evidence>